<dbReference type="GO" id="GO:0003676">
    <property type="term" value="F:nucleic acid binding"/>
    <property type="evidence" value="ECO:0007669"/>
    <property type="project" value="InterPro"/>
</dbReference>
<feature type="region of interest" description="Disordered" evidence="2">
    <location>
        <begin position="312"/>
        <end position="332"/>
    </location>
</feature>
<evidence type="ECO:0000256" key="2">
    <source>
        <dbReference type="SAM" id="MobiDB-lite"/>
    </source>
</evidence>
<evidence type="ECO:0000313" key="4">
    <source>
        <dbReference type="EMBL" id="OLP80466.1"/>
    </source>
</evidence>
<evidence type="ECO:0000256" key="1">
    <source>
        <dbReference type="SAM" id="Coils"/>
    </source>
</evidence>
<dbReference type="SUPFAM" id="SSF53098">
    <property type="entry name" value="Ribonuclease H-like"/>
    <property type="match status" value="1"/>
</dbReference>
<dbReference type="SMART" id="SM00479">
    <property type="entry name" value="EXOIII"/>
    <property type="match status" value="1"/>
</dbReference>
<organism evidence="4 5">
    <name type="scientific">Symbiodinium microadriaticum</name>
    <name type="common">Dinoflagellate</name>
    <name type="synonym">Zooxanthella microadriatica</name>
    <dbReference type="NCBI Taxonomy" id="2951"/>
    <lineage>
        <taxon>Eukaryota</taxon>
        <taxon>Sar</taxon>
        <taxon>Alveolata</taxon>
        <taxon>Dinophyceae</taxon>
        <taxon>Suessiales</taxon>
        <taxon>Symbiodiniaceae</taxon>
        <taxon>Symbiodinium</taxon>
    </lineage>
</organism>
<gene>
    <name evidence="4" type="primary">REXO2</name>
    <name evidence="4" type="ORF">AK812_SmicGene39129</name>
</gene>
<feature type="region of interest" description="Disordered" evidence="2">
    <location>
        <begin position="137"/>
        <end position="184"/>
    </location>
</feature>
<proteinExistence type="predicted"/>
<evidence type="ECO:0000313" key="5">
    <source>
        <dbReference type="Proteomes" id="UP000186817"/>
    </source>
</evidence>
<feature type="region of interest" description="Disordered" evidence="2">
    <location>
        <begin position="1365"/>
        <end position="1413"/>
    </location>
</feature>
<name>A0A1Q9CC25_SYMMI</name>
<dbReference type="OrthoDB" id="270189at2759"/>
<feature type="coiled-coil region" evidence="1">
    <location>
        <begin position="193"/>
        <end position="223"/>
    </location>
</feature>
<dbReference type="EMBL" id="LSRX01001377">
    <property type="protein sequence ID" value="OLP80466.1"/>
    <property type="molecule type" value="Genomic_DNA"/>
</dbReference>
<protein>
    <submittedName>
        <fullName evidence="4">Oligoribonuclease, mitochondrial</fullName>
    </submittedName>
</protein>
<dbReference type="OMA" id="NHRAVND"/>
<dbReference type="InterPro" id="IPR036397">
    <property type="entry name" value="RNaseH_sf"/>
</dbReference>
<feature type="domain" description="Exonuclease" evidence="3">
    <location>
        <begin position="1430"/>
        <end position="1625"/>
    </location>
</feature>
<dbReference type="InterPro" id="IPR012337">
    <property type="entry name" value="RNaseH-like_sf"/>
</dbReference>
<feature type="region of interest" description="Disordered" evidence="2">
    <location>
        <begin position="1"/>
        <end position="60"/>
    </location>
</feature>
<sequence>MFAFPSGIGSDLLDFEEAREPPSPSSYLEDRSPRQAATRRWARRGAEEQPSTNKVRSTCGLDPALATGHSWMEAAKDNAAIGWLKGFMNKYRTLEIPAPPPLAAGHNSSARVKDLLFPEEDVGGSLQKFISCLEKRVEGSHRSEEGPQGLSRPSSMPPEDSRGMAAERTLPKRTKVRCRSVGGESAPTEEIAAAVARARRRTLEQKRRQAQADEAEARAWRRERYGKRDDRLARFILEEQKAQSVKCEARSKKKAEKLHSGSSSLGAGLGLDTAHLDLLLAEGVPLGALTRRCHAAMALDLGRQAQAYRSSQMLRSQPAARCPPDTSGVRRGQHLGPRLSARRELLSPCFVGLPVVWICHVRLQRYAVPPNRQRPRPAAVKTKGFEVGSGSAKGGGIVDADGKHPLTRAISDPEYGRWHDDRFRSLVMKAFLALERTKKLDGAVILLPTLLEEMTRMYSSISWERQLYMILAKWRELCKQRGILNSEESIAPELMEEKAPEPLCWRQVANADGLTVAAAEMVFWKGTADIKEGRGRASRGFAAQSDGFTGFEELRSCGKRDHELVGVTIKSLVQALSELMDDNSGPIRLLMPQDTLKAVDQKYVEDLLLSLGERLEVQTYSGSPTRDQLVSESHVMVLLYQNAIVPASSECWTLPGEATCGRRAANAAPVLMLSILQHGVRMNMEGTLNKMTGWLLQAYETKMDSEEEEPQDFFSQLSQAFVSSLGEDAPNIADLRSKTSAATRFLRSKLYLVIRKVYGNRWTKLTTPRLQQLKAGEQEAKLLLRRQRERDAAAAVMEADLSQAVQNLNLERFEEKSRFAQQEQMLPEGKLKSLREQMSLAIVAAQAPIKRLTDTCCSSIDGALNPQVLQALQAELASTRLTTSNVWLQAGLELKLALEALQQLQIHTNEFLSGHGSTASMPSQMPGEGTGRSSRAVATLAKDVAEAKGCLDRFERRLSATGREVSPDGIQPLRRFVSECDARLVDARHDDELFQILRAPPWGRKKRLFAGITEAAWQKLQAAADQATDSARQRLQEQLQEAHSLMQLADQLREAIKGDSETVLETLLRAAEKLDISGLDTAKSRCEQLRSMRSDLQRSFTAAVAELDVAAFETLEARCGQLPAEEVQKFRQDLYLSLAEEEQQLQEEINSSDASEESLGAALTECRLPSQNSWRRLAESSLTALQAINQIRSTLACVPVDEMGLQARLSSGSFAAKELQKLSAEAQNLSKGVQINATLFSTLQTALDEGYVGLAGAQADQALETLLSSEMWKDRDWKSIQPSDLRELEIRAEEATKAGRDRLAEPLQTALEVGQCSVELAAAMRSNDVEKLEACLEKARQLGFNRLEEVQRRLQNMRCSMEGRRGLRRPVRAAESPTLLPSSAPAEQNPPFQEENARKMWPSPADNSEPNGQDQLLRYEEHDQQVRCTNLIFIDLETTSGFYDFEEMPQILEVAIIITDRHLNELDRGHWVVGGFSRKDLESLGEFHKANFRDSEPGGSFPPLMGYGGGNGLFSDILASALSTEQVENQIMQIVVQHCPPGECPLVGYSVQCDREVIKDKMPRLYRHLSHQIVDVSSFFIVSRLWLPEHWQYWDRKSSTYNHRAVNDVEDAIEALRWVREKFFSESLLPFGAAKETLPTAASLL</sequence>
<reference evidence="4 5" key="1">
    <citation type="submission" date="2016-02" db="EMBL/GenBank/DDBJ databases">
        <title>Genome analysis of coral dinoflagellate symbionts highlights evolutionary adaptations to a symbiotic lifestyle.</title>
        <authorList>
            <person name="Aranda M."/>
            <person name="Li Y."/>
            <person name="Liew Y.J."/>
            <person name="Baumgarten S."/>
            <person name="Simakov O."/>
            <person name="Wilson M."/>
            <person name="Piel J."/>
            <person name="Ashoor H."/>
            <person name="Bougouffa S."/>
            <person name="Bajic V.B."/>
            <person name="Ryu T."/>
            <person name="Ravasi T."/>
            <person name="Bayer T."/>
            <person name="Micklem G."/>
            <person name="Kim H."/>
            <person name="Bhak J."/>
            <person name="Lajeunesse T.C."/>
            <person name="Voolstra C.R."/>
        </authorList>
    </citation>
    <scope>NUCLEOTIDE SEQUENCE [LARGE SCALE GENOMIC DNA]</scope>
    <source>
        <strain evidence="4 5">CCMP2467</strain>
    </source>
</reference>
<keyword evidence="5" id="KW-1185">Reference proteome</keyword>
<comment type="caution">
    <text evidence="4">The sequence shown here is derived from an EMBL/GenBank/DDBJ whole genome shotgun (WGS) entry which is preliminary data.</text>
</comment>
<accession>A0A1Q9CC25</accession>
<dbReference type="InterPro" id="IPR013520">
    <property type="entry name" value="Ribonucl_H"/>
</dbReference>
<evidence type="ECO:0000259" key="3">
    <source>
        <dbReference type="SMART" id="SM00479"/>
    </source>
</evidence>
<keyword evidence="1" id="KW-0175">Coiled coil</keyword>
<dbReference type="Gene3D" id="3.30.420.10">
    <property type="entry name" value="Ribonuclease H-like superfamily/Ribonuclease H"/>
    <property type="match status" value="1"/>
</dbReference>
<dbReference type="Proteomes" id="UP000186817">
    <property type="component" value="Unassembled WGS sequence"/>
</dbReference>